<dbReference type="PROSITE" id="PS51257">
    <property type="entry name" value="PROKAR_LIPOPROTEIN"/>
    <property type="match status" value="1"/>
</dbReference>
<organism evidence="3 4">
    <name type="scientific">Hyalangium rubrum</name>
    <dbReference type="NCBI Taxonomy" id="3103134"/>
    <lineage>
        <taxon>Bacteria</taxon>
        <taxon>Pseudomonadati</taxon>
        <taxon>Myxococcota</taxon>
        <taxon>Myxococcia</taxon>
        <taxon>Myxococcales</taxon>
        <taxon>Cystobacterineae</taxon>
        <taxon>Archangiaceae</taxon>
        <taxon>Hyalangium</taxon>
    </lineage>
</organism>
<dbReference type="EMBL" id="JAXIVS010000003">
    <property type="protein sequence ID" value="MDY7226595.1"/>
    <property type="molecule type" value="Genomic_DNA"/>
</dbReference>
<dbReference type="InterPro" id="IPR013211">
    <property type="entry name" value="LVIVD"/>
</dbReference>
<dbReference type="Proteomes" id="UP001291309">
    <property type="component" value="Unassembled WGS sequence"/>
</dbReference>
<feature type="region of interest" description="Disordered" evidence="1">
    <location>
        <begin position="22"/>
        <end position="42"/>
    </location>
</feature>
<evidence type="ECO:0000256" key="2">
    <source>
        <dbReference type="SAM" id="SignalP"/>
    </source>
</evidence>
<proteinExistence type="predicted"/>
<dbReference type="Pfam" id="PF08309">
    <property type="entry name" value="LVIVD"/>
    <property type="match status" value="1"/>
</dbReference>
<name>A0ABU5GZH7_9BACT</name>
<feature type="signal peptide" evidence="2">
    <location>
        <begin position="1"/>
        <end position="21"/>
    </location>
</feature>
<comment type="caution">
    <text evidence="3">The sequence shown here is derived from an EMBL/GenBank/DDBJ whole genome shotgun (WGS) entry which is preliminary data.</text>
</comment>
<reference evidence="3 4" key="1">
    <citation type="submission" date="2023-12" db="EMBL/GenBank/DDBJ databases">
        <title>the genome sequence of Hyalangium sp. s54d21.</title>
        <authorList>
            <person name="Zhang X."/>
        </authorList>
    </citation>
    <scope>NUCLEOTIDE SEQUENCE [LARGE SCALE GENOMIC DNA]</scope>
    <source>
        <strain evidence="4">s54d21</strain>
    </source>
</reference>
<protein>
    <recommendedName>
        <fullName evidence="5">Lipoprotein</fullName>
    </recommendedName>
</protein>
<sequence length="522" mass="56636">MPFIRSLLLLLALPLALSACKDESPPQGQEPEVPLGPVEAGDWEDTGPFAECPIRSGECGSLETFEVSACAPGTLSGFTPDGVYTVQMRYASASVGGFRTTAMGLSSSGGPEFLGPMDVEAREVDSDTVFYRGRRETSTGPSTRSFFGCRMPGADQLQGCFDECLNGKRTSRGTFQARRVSPAPGEAVASGLSLISETRMKNPNIPLAGLAGMPVDVYVTKKHAYVVSLGGGLFVYDVEFPERPVFQTQVYRSQDTYWNGVWAKGDALYVASANRGILVFDIRDPGAPTLVRNVPAGATNVHTVFVSGDLLFGTAQEPDSAVLVFDVKEPLQPVLIAKFQAQGSSDVGPHDLFTFEDRLYVNFWSTGYVVAGLERPDAPNELGRYRYEYATSHANAVGRFGDRLIAFEGGEGWGAHLRVLDVTDPAHISLIGEWRTHEHISIHNMVLVGTKLYVAHYHDGVRVLNVSVPETPREVAHFNTFRATDEGRGTSFYDGAVGIRVPGDGYVYTVDTSRGLLILREE</sequence>
<gene>
    <name evidence="3" type="ORF">SYV04_09365</name>
</gene>
<evidence type="ECO:0000313" key="4">
    <source>
        <dbReference type="Proteomes" id="UP001291309"/>
    </source>
</evidence>
<keyword evidence="4" id="KW-1185">Reference proteome</keyword>
<dbReference type="RefSeq" id="WP_321545326.1">
    <property type="nucleotide sequence ID" value="NZ_JAXIVS010000003.1"/>
</dbReference>
<accession>A0ABU5GZH7</accession>
<dbReference type="SUPFAM" id="SSF75011">
    <property type="entry name" value="3-carboxy-cis,cis-mucoante lactonizing enzyme"/>
    <property type="match status" value="1"/>
</dbReference>
<evidence type="ECO:0000313" key="3">
    <source>
        <dbReference type="EMBL" id="MDY7226595.1"/>
    </source>
</evidence>
<evidence type="ECO:0008006" key="5">
    <source>
        <dbReference type="Google" id="ProtNLM"/>
    </source>
</evidence>
<evidence type="ECO:0000256" key="1">
    <source>
        <dbReference type="SAM" id="MobiDB-lite"/>
    </source>
</evidence>
<keyword evidence="2" id="KW-0732">Signal</keyword>
<feature type="chain" id="PRO_5045097114" description="Lipoprotein" evidence="2">
    <location>
        <begin position="22"/>
        <end position="522"/>
    </location>
</feature>